<evidence type="ECO:0000256" key="2">
    <source>
        <dbReference type="ARBA" id="ARBA00022741"/>
    </source>
</evidence>
<reference evidence="8 9" key="2">
    <citation type="submission" date="2016-10" db="EMBL/GenBank/DDBJ databases">
        <authorList>
            <person name="Varghese N."/>
            <person name="Submissions S."/>
        </authorList>
    </citation>
    <scope>NUCLEOTIDE SEQUENCE [LARGE SCALE GENOMIC DNA]</scope>
    <source>
        <strain evidence="8">KHGC19</strain>
        <strain evidence="6 9">WCP15</strain>
    </source>
</reference>
<reference evidence="7" key="1">
    <citation type="submission" date="2016-10" db="EMBL/GenBank/DDBJ databases">
        <authorList>
            <person name="de Groot N.N."/>
        </authorList>
    </citation>
    <scope>NUCLEOTIDE SEQUENCE [LARGE SCALE GENOMIC DNA]</scope>
    <source>
        <strain evidence="7">KHGC19</strain>
    </source>
</reference>
<gene>
    <name evidence="7" type="ORF">SAMN05216446_0750</name>
    <name evidence="6" type="ORF">SAMN05216447_10237</name>
</gene>
<dbReference type="InterPro" id="IPR037257">
    <property type="entry name" value="T2SS_E_N_sf"/>
</dbReference>
<dbReference type="EMBL" id="FNWT01000002">
    <property type="protein sequence ID" value="SEH41703.1"/>
    <property type="molecule type" value="Genomic_DNA"/>
</dbReference>
<evidence type="ECO:0000256" key="1">
    <source>
        <dbReference type="ARBA" id="ARBA00006611"/>
    </source>
</evidence>
<dbReference type="SUPFAM" id="SSF160246">
    <property type="entry name" value="EspE N-terminal domain-like"/>
    <property type="match status" value="1"/>
</dbReference>
<evidence type="ECO:0000259" key="5">
    <source>
        <dbReference type="Pfam" id="PF05157"/>
    </source>
</evidence>
<evidence type="ECO:0000313" key="8">
    <source>
        <dbReference type="Proteomes" id="UP000199128"/>
    </source>
</evidence>
<dbReference type="Gene3D" id="3.30.450.90">
    <property type="match status" value="1"/>
</dbReference>
<dbReference type="EMBL" id="FOGP01000002">
    <property type="protein sequence ID" value="SER41990.1"/>
    <property type="molecule type" value="Genomic_DNA"/>
</dbReference>
<dbReference type="Proteomes" id="UP000199128">
    <property type="component" value="Unassembled WGS sequence"/>
</dbReference>
<dbReference type="PANTHER" id="PTHR30258:SF2">
    <property type="entry name" value="COMG OPERON PROTEIN 1"/>
    <property type="match status" value="1"/>
</dbReference>
<dbReference type="GO" id="GO:0016887">
    <property type="term" value="F:ATP hydrolysis activity"/>
    <property type="evidence" value="ECO:0007669"/>
    <property type="project" value="TreeGrafter"/>
</dbReference>
<dbReference type="Proteomes" id="UP000199135">
    <property type="component" value="Unassembled WGS sequence"/>
</dbReference>
<dbReference type="GO" id="GO:0005524">
    <property type="term" value="F:ATP binding"/>
    <property type="evidence" value="ECO:0007669"/>
    <property type="project" value="UniProtKB-KW"/>
</dbReference>
<dbReference type="AlphaFoldDB" id="A0A1H9P1C2"/>
<dbReference type="CDD" id="cd01129">
    <property type="entry name" value="PulE-GspE-like"/>
    <property type="match status" value="1"/>
</dbReference>
<organism evidence="7 8">
    <name type="scientific">Parafannyhessea umbonata</name>
    <dbReference type="NCBI Taxonomy" id="604330"/>
    <lineage>
        <taxon>Bacteria</taxon>
        <taxon>Bacillati</taxon>
        <taxon>Actinomycetota</taxon>
        <taxon>Coriobacteriia</taxon>
        <taxon>Coriobacteriales</taxon>
        <taxon>Atopobiaceae</taxon>
        <taxon>Parafannyhessea</taxon>
    </lineage>
</organism>
<dbReference type="InterPro" id="IPR027417">
    <property type="entry name" value="P-loop_NTPase"/>
</dbReference>
<dbReference type="SUPFAM" id="SSF52540">
    <property type="entry name" value="P-loop containing nucleoside triphosphate hydrolases"/>
    <property type="match status" value="1"/>
</dbReference>
<protein>
    <submittedName>
        <fullName evidence="7">Type IV pilus assembly protein PilB</fullName>
    </submittedName>
</protein>
<evidence type="ECO:0000313" key="6">
    <source>
        <dbReference type="EMBL" id="SEH41703.1"/>
    </source>
</evidence>
<comment type="similarity">
    <text evidence="1">Belongs to the GSP E family.</text>
</comment>
<dbReference type="InterPro" id="IPR001482">
    <property type="entry name" value="T2SS/T4SS_dom"/>
</dbReference>
<proteinExistence type="inferred from homology"/>
<dbReference type="Pfam" id="PF05157">
    <property type="entry name" value="MshEN"/>
    <property type="match status" value="1"/>
</dbReference>
<keyword evidence="9" id="KW-1185">Reference proteome</keyword>
<evidence type="ECO:0000313" key="9">
    <source>
        <dbReference type="Proteomes" id="UP000199135"/>
    </source>
</evidence>
<feature type="domain" description="Bacterial type II secretion system protein E" evidence="4">
    <location>
        <begin position="181"/>
        <end position="562"/>
    </location>
</feature>
<dbReference type="PANTHER" id="PTHR30258">
    <property type="entry name" value="TYPE II SECRETION SYSTEM PROTEIN GSPE-RELATED"/>
    <property type="match status" value="1"/>
</dbReference>
<dbReference type="InterPro" id="IPR007831">
    <property type="entry name" value="T2SS_GspE_N"/>
</dbReference>
<dbReference type="RefSeq" id="WP_078686929.1">
    <property type="nucleotide sequence ID" value="NZ_FNWT01000002.1"/>
</dbReference>
<dbReference type="GO" id="GO:0005886">
    <property type="term" value="C:plasma membrane"/>
    <property type="evidence" value="ECO:0007669"/>
    <property type="project" value="TreeGrafter"/>
</dbReference>
<keyword evidence="2" id="KW-0547">Nucleotide-binding</keyword>
<evidence type="ECO:0000259" key="4">
    <source>
        <dbReference type="Pfam" id="PF00437"/>
    </source>
</evidence>
<feature type="domain" description="Type II secretion system protein GspE N-terminal" evidence="5">
    <location>
        <begin position="58"/>
        <end position="143"/>
    </location>
</feature>
<dbReference type="Gene3D" id="3.40.50.300">
    <property type="entry name" value="P-loop containing nucleotide triphosphate hydrolases"/>
    <property type="match status" value="1"/>
</dbReference>
<keyword evidence="3" id="KW-0067">ATP-binding</keyword>
<evidence type="ECO:0000313" key="7">
    <source>
        <dbReference type="EMBL" id="SER41990.1"/>
    </source>
</evidence>
<evidence type="ECO:0000256" key="3">
    <source>
        <dbReference type="ARBA" id="ARBA00022840"/>
    </source>
</evidence>
<dbReference type="Pfam" id="PF00437">
    <property type="entry name" value="T2SSE"/>
    <property type="match status" value="1"/>
</dbReference>
<sequence length="568" mass="62519">MKYTRLGDLLIDAGVIDEEQLSKALAAQKETHQRLGETLISTGVITRRQLIEALQVQLGIDYIDLSEIEIDPEMTKLVPRNLAKKNSIVPVRTRGDELYLAMSDPLNFIATEEARAASRKRIVPMIATQSGIDHAISVLYGTVGAKRAIREMQQEAEQSDVNGAYSLGLHTNDLDNGRGSSAPSIRLVDNIIERGITDRASDIHVEPQDGGVRVRMRIDGVLHEEFQIPKELQQSLTSRIKVMCGMDVTERRVPQDGRAIVSLHGKEADLRVSTLPTVHGEKIVIRILDRDNKLDTAEELGFYGHNLEEYNRLVSYRQGVILLVGPTGSGKSSTLFTIIGRLNTEGVNIITLEDPVEYSIEGVTQVQVNDKAGTTFADGLRSALRQDPDIISVGEIRDSETADIAMRAAVTGHLVLSTIHANDAISTLDRLSDIGVEPYMQATALRGIVSQRLVRCICPHCKEAYVPDADEMRSIGIDPAVVGEDIKFYRGRGCPECYGTGYRGRTVVAEVLRVTGDVRAAIHEGDRNLILEAVRRTDFEPINVNARELVLSGKTTVNEVLRAVYVSD</sequence>
<name>A0A1H9P1C2_9ACTN</name>
<accession>A0A1H9P1C2</accession>
<dbReference type="Gene3D" id="3.30.300.160">
    <property type="entry name" value="Type II secretion system, protein E, N-terminal domain"/>
    <property type="match status" value="1"/>
</dbReference>